<protein>
    <submittedName>
        <fullName evidence="3">Glycosyl transferase family 2</fullName>
    </submittedName>
</protein>
<evidence type="ECO:0000313" key="4">
    <source>
        <dbReference type="Proteomes" id="UP000230842"/>
    </source>
</evidence>
<dbReference type="Proteomes" id="UP000230842">
    <property type="component" value="Unassembled WGS sequence"/>
</dbReference>
<dbReference type="Gene3D" id="3.90.550.10">
    <property type="entry name" value="Spore Coat Polysaccharide Biosynthesis Protein SpsA, Chain A"/>
    <property type="match status" value="1"/>
</dbReference>
<dbReference type="PANTHER" id="PTHR22916">
    <property type="entry name" value="GLYCOSYLTRANSFERASE"/>
    <property type="match status" value="1"/>
</dbReference>
<dbReference type="CDD" id="cd00761">
    <property type="entry name" value="Glyco_tranf_GTA_type"/>
    <property type="match status" value="1"/>
</dbReference>
<dbReference type="EMBL" id="PGEZ01000001">
    <property type="protein sequence ID" value="PJJ58145.1"/>
    <property type="molecule type" value="Genomic_DNA"/>
</dbReference>
<sequence>MVTFPRFPRRRRTGPEEDAPPPVLGVVVPVYNVEDYLAECLESVLGQSYRHLDVVVVDDGSPDGSVAIAERFAAEDARVRIVRRDNGGLGAARNTGAHEARGHYLTFVDSDDVVPEGAFEAMVGTLEQSGSDFCVGRTERLVDGEVVHLPWAETLHAVDRIGVPVTDVPRVVRDFYTWNKIFRTSFWRGQGFAFREGVLFEDQPLITDAYCRAGAIDIVSDAAYRWRRRTDGSSLTQGMFAPDKIAERQEAITLTRPVVDACGDEGVRDAWLWTLMDSHLPLYLATTARLEQDEPLRAAVRMVRSAITADDVGRIPGVSALHKVMLHLALGPDPEALRRFVAAGGRARNRWPVRVRDGRVVAELPVDDRHSIPPSAFELDPEEIVGVARALAVGWSEDGAVRVHGCAYLDPIEIGAGREIAVAALDRTTGRRVELCVRARREGWPGPASPRPWIDVVDGTFEAVLDPGDLPADAGAARWELVATLGYGPHVREVPLVAEFPGWVVGGPATRWIAPDVTGTLGVHDDGVLSLDVQRCPVRARLLEETEEGLAVELESVADVALTEVHLARAGAHDVVPAELRALQERRWRAVWAAPQDLDPEARWRLETVVDGDRVGLRAPAEVLDRAAVTSVRPYLTHASRVRLAPTSRASVTVTAIGLAAGTLRIRGEAHGTVGQVGARVSRHDRTAAGGTEAGEDGTFTLDLPLESEDGRPLPDGRYVLRFVGRLANDPEQPERPLRWRAALAVAVPYDLADDTLEVRLLPGADRRFGLRLSGRPEAADDHDDQEGA</sequence>
<evidence type="ECO:0000259" key="2">
    <source>
        <dbReference type="Pfam" id="PF00535"/>
    </source>
</evidence>
<dbReference type="InterPro" id="IPR029044">
    <property type="entry name" value="Nucleotide-diphossugar_trans"/>
</dbReference>
<name>A0A2M9BJL9_9ACTN</name>
<organism evidence="3 4">
    <name type="scientific">Mumia flava</name>
    <dbReference type="NCBI Taxonomy" id="1348852"/>
    <lineage>
        <taxon>Bacteria</taxon>
        <taxon>Bacillati</taxon>
        <taxon>Actinomycetota</taxon>
        <taxon>Actinomycetes</taxon>
        <taxon>Propionibacteriales</taxon>
        <taxon>Nocardioidaceae</taxon>
        <taxon>Mumia</taxon>
    </lineage>
</organism>
<dbReference type="PANTHER" id="PTHR22916:SF3">
    <property type="entry name" value="UDP-GLCNAC:BETAGAL BETA-1,3-N-ACETYLGLUCOSAMINYLTRANSFERASE-LIKE PROTEIN 1"/>
    <property type="match status" value="1"/>
</dbReference>
<dbReference type="InterPro" id="IPR001173">
    <property type="entry name" value="Glyco_trans_2-like"/>
</dbReference>
<proteinExistence type="predicted"/>
<evidence type="ECO:0000256" key="1">
    <source>
        <dbReference type="SAM" id="MobiDB-lite"/>
    </source>
</evidence>
<feature type="region of interest" description="Disordered" evidence="1">
    <location>
        <begin position="1"/>
        <end position="21"/>
    </location>
</feature>
<dbReference type="SUPFAM" id="SSF53448">
    <property type="entry name" value="Nucleotide-diphospho-sugar transferases"/>
    <property type="match status" value="1"/>
</dbReference>
<keyword evidence="3" id="KW-0808">Transferase</keyword>
<dbReference type="AlphaFoldDB" id="A0A2M9BJL9"/>
<reference evidence="3 4" key="1">
    <citation type="submission" date="2017-11" db="EMBL/GenBank/DDBJ databases">
        <title>Genomic Encyclopedia of Archaeal and Bacterial Type Strains, Phase II (KMG-II): From Individual Species to Whole Genera.</title>
        <authorList>
            <person name="Goeker M."/>
        </authorList>
    </citation>
    <scope>NUCLEOTIDE SEQUENCE [LARGE SCALE GENOMIC DNA]</scope>
    <source>
        <strain evidence="3 4">DSM 27763</strain>
    </source>
</reference>
<feature type="domain" description="Glycosyltransferase 2-like" evidence="2">
    <location>
        <begin position="26"/>
        <end position="139"/>
    </location>
</feature>
<dbReference type="GO" id="GO:0016758">
    <property type="term" value="F:hexosyltransferase activity"/>
    <property type="evidence" value="ECO:0007669"/>
    <property type="project" value="UniProtKB-ARBA"/>
</dbReference>
<gene>
    <name evidence="3" type="ORF">CLV56_2390</name>
</gene>
<evidence type="ECO:0000313" key="3">
    <source>
        <dbReference type="EMBL" id="PJJ58145.1"/>
    </source>
</evidence>
<keyword evidence="4" id="KW-1185">Reference proteome</keyword>
<comment type="caution">
    <text evidence="3">The sequence shown here is derived from an EMBL/GenBank/DDBJ whole genome shotgun (WGS) entry which is preliminary data.</text>
</comment>
<dbReference type="Pfam" id="PF00535">
    <property type="entry name" value="Glycos_transf_2"/>
    <property type="match status" value="1"/>
</dbReference>
<accession>A0A2M9BJL9</accession>